<feature type="region of interest" description="Disordered" evidence="1">
    <location>
        <begin position="30"/>
        <end position="50"/>
    </location>
</feature>
<reference evidence="2" key="1">
    <citation type="submission" date="2021-01" db="EMBL/GenBank/DDBJ databases">
        <authorList>
            <consortium name="Genoscope - CEA"/>
            <person name="William W."/>
        </authorList>
    </citation>
    <scope>NUCLEOTIDE SEQUENCE</scope>
</reference>
<evidence type="ECO:0000313" key="2">
    <source>
        <dbReference type="EMBL" id="CAD8130479.1"/>
    </source>
</evidence>
<accession>A0A8S1RUE9</accession>
<dbReference type="AlphaFoldDB" id="A0A8S1RUE9"/>
<organism evidence="2 3">
    <name type="scientific">Paramecium sonneborni</name>
    <dbReference type="NCBI Taxonomy" id="65129"/>
    <lineage>
        <taxon>Eukaryota</taxon>
        <taxon>Sar</taxon>
        <taxon>Alveolata</taxon>
        <taxon>Ciliophora</taxon>
        <taxon>Intramacronucleata</taxon>
        <taxon>Oligohymenophorea</taxon>
        <taxon>Peniculida</taxon>
        <taxon>Parameciidae</taxon>
        <taxon>Paramecium</taxon>
    </lineage>
</organism>
<keyword evidence="3" id="KW-1185">Reference proteome</keyword>
<protein>
    <submittedName>
        <fullName evidence="2">Uncharacterized protein</fullName>
    </submittedName>
</protein>
<evidence type="ECO:0000256" key="1">
    <source>
        <dbReference type="SAM" id="MobiDB-lite"/>
    </source>
</evidence>
<name>A0A8S1RUE9_9CILI</name>
<gene>
    <name evidence="2" type="ORF">PSON_ATCC_30995.1.T2930009</name>
</gene>
<dbReference type="Proteomes" id="UP000692954">
    <property type="component" value="Unassembled WGS sequence"/>
</dbReference>
<evidence type="ECO:0000313" key="3">
    <source>
        <dbReference type="Proteomes" id="UP000692954"/>
    </source>
</evidence>
<proteinExistence type="predicted"/>
<sequence length="128" mass="15255">MIGETRSEEIQTLTYHKVQLKEPNNRLIIESEQDSENKIKRSPKTQEAKQPQISLNIRSIVHVEAQIQRTRSQYSRQTYLQNIHSTIIKTVLILNVNFKQNSIFVYSECQEILEVKTYKQRSKFREFE</sequence>
<comment type="caution">
    <text evidence="2">The sequence shown here is derived from an EMBL/GenBank/DDBJ whole genome shotgun (WGS) entry which is preliminary data.</text>
</comment>
<dbReference type="EMBL" id="CAJJDN010000293">
    <property type="protein sequence ID" value="CAD8130479.1"/>
    <property type="molecule type" value="Genomic_DNA"/>
</dbReference>
<feature type="compositionally biased region" description="Basic and acidic residues" evidence="1">
    <location>
        <begin position="35"/>
        <end position="47"/>
    </location>
</feature>